<proteinExistence type="predicted"/>
<keyword evidence="3" id="KW-1185">Reference proteome</keyword>
<dbReference type="EMBL" id="JYIT01000082">
    <property type="protein sequence ID" value="KJL20832.1"/>
    <property type="molecule type" value="Genomic_DNA"/>
</dbReference>
<accession>A0A0F0KIW5</accession>
<dbReference type="RefSeq" id="WP_156156803.1">
    <property type="nucleotide sequence ID" value="NZ_FNGQ01000006.1"/>
</dbReference>
<sequence>MTTAAGSEQHTPADAERPTLGSAPGLTLLPGLDADAVGLCTDGYCRLPGAKD</sequence>
<evidence type="ECO:0000313" key="3">
    <source>
        <dbReference type="Proteomes" id="UP000033448"/>
    </source>
</evidence>
<reference evidence="2 3" key="1">
    <citation type="submission" date="2015-02" db="EMBL/GenBank/DDBJ databases">
        <title>Draft genome sequences of ten Microbacterium spp. with emphasis on heavy metal contaminated environments.</title>
        <authorList>
            <person name="Corretto E."/>
        </authorList>
    </citation>
    <scope>NUCLEOTIDE SEQUENCE [LARGE SCALE GENOMIC DNA]</scope>
    <source>
        <strain evidence="2 3">DSM 23848</strain>
    </source>
</reference>
<dbReference type="AlphaFoldDB" id="A0A0F0KIW5"/>
<dbReference type="Proteomes" id="UP000033448">
    <property type="component" value="Unassembled WGS sequence"/>
</dbReference>
<dbReference type="PATRIC" id="fig|582680.7.peg.2814"/>
<gene>
    <name evidence="2" type="ORF">RL72_02758</name>
</gene>
<feature type="region of interest" description="Disordered" evidence="1">
    <location>
        <begin position="1"/>
        <end position="28"/>
    </location>
</feature>
<evidence type="ECO:0000313" key="2">
    <source>
        <dbReference type="EMBL" id="KJL20832.1"/>
    </source>
</evidence>
<evidence type="ECO:0000256" key="1">
    <source>
        <dbReference type="SAM" id="MobiDB-lite"/>
    </source>
</evidence>
<comment type="caution">
    <text evidence="2">The sequence shown here is derived from an EMBL/GenBank/DDBJ whole genome shotgun (WGS) entry which is preliminary data.</text>
</comment>
<protein>
    <submittedName>
        <fullName evidence="2">Uncharacterized protein</fullName>
    </submittedName>
</protein>
<name>A0A0F0KIW5_9MICO</name>
<feature type="compositionally biased region" description="Polar residues" evidence="1">
    <location>
        <begin position="1"/>
        <end position="10"/>
    </location>
</feature>
<organism evidence="2 3">
    <name type="scientific">Microbacterium azadirachtae</name>
    <dbReference type="NCBI Taxonomy" id="582680"/>
    <lineage>
        <taxon>Bacteria</taxon>
        <taxon>Bacillati</taxon>
        <taxon>Actinomycetota</taxon>
        <taxon>Actinomycetes</taxon>
        <taxon>Micrococcales</taxon>
        <taxon>Microbacteriaceae</taxon>
        <taxon>Microbacterium</taxon>
    </lineage>
</organism>